<dbReference type="PANTHER" id="PTHR36449">
    <property type="entry name" value="ACETYLTRANSFERASE-RELATED"/>
    <property type="match status" value="1"/>
</dbReference>
<keyword evidence="1" id="KW-1277">Toxin-antitoxin system</keyword>
<name>A0A6B1XDX5_BIFLN</name>
<sequence>MLDFNQFDCGVSGINDYLLSHAVEDSSFGVSSTTVFNENGGNDIVGFYSLSASRVVIKGKFDSETFEGYPGSRDYMEKIKVTYPAVTVDEFAVRKDMQGKQIGTKMMLRLFRTLYISHVINNVGIAAVILNARNDDRVIEFYKNRGFDFIHNDYEKIDPLGKMDTYPMMIKFKDVEEIATHLNLDFPENLYEDLL</sequence>
<organism evidence="4 5">
    <name type="scientific">Bifidobacterium longum</name>
    <dbReference type="NCBI Taxonomy" id="216816"/>
    <lineage>
        <taxon>Bacteria</taxon>
        <taxon>Bacillati</taxon>
        <taxon>Actinomycetota</taxon>
        <taxon>Actinomycetes</taxon>
        <taxon>Bifidobacteriales</taxon>
        <taxon>Bifidobacteriaceae</taxon>
        <taxon>Bifidobacterium</taxon>
    </lineage>
</organism>
<evidence type="ECO:0008006" key="6">
    <source>
        <dbReference type="Google" id="ProtNLM"/>
    </source>
</evidence>
<dbReference type="InterPro" id="IPR016181">
    <property type="entry name" value="Acyl_CoA_acyltransferase"/>
</dbReference>
<dbReference type="EMBL" id="WXDR01000042">
    <property type="protein sequence ID" value="MZU09372.1"/>
    <property type="molecule type" value="Genomic_DNA"/>
</dbReference>
<evidence type="ECO:0000313" key="5">
    <source>
        <dbReference type="Proteomes" id="UP000638311"/>
    </source>
</evidence>
<evidence type="ECO:0000256" key="1">
    <source>
        <dbReference type="ARBA" id="ARBA00022649"/>
    </source>
</evidence>
<comment type="caution">
    <text evidence="4">The sequence shown here is derived from an EMBL/GenBank/DDBJ whole genome shotgun (WGS) entry which is preliminary data.</text>
</comment>
<evidence type="ECO:0000256" key="2">
    <source>
        <dbReference type="ARBA" id="ARBA00022679"/>
    </source>
</evidence>
<protein>
    <recommendedName>
        <fullName evidence="6">N-acetyltransferase domain-containing protein</fullName>
    </recommendedName>
</protein>
<dbReference type="AlphaFoldDB" id="A0A6B1XDX5"/>
<reference evidence="4" key="1">
    <citation type="journal article" date="2019" name="Nat. Med.">
        <title>A library of human gut bacterial isolates paired with longitudinal multiomics data enables mechanistic microbiome research.</title>
        <authorList>
            <person name="Poyet M."/>
            <person name="Groussin M."/>
            <person name="Gibbons S.M."/>
            <person name="Avila-Pacheco J."/>
            <person name="Jiang X."/>
            <person name="Kearney S.M."/>
            <person name="Perrotta A.R."/>
            <person name="Berdy B."/>
            <person name="Zhao S."/>
            <person name="Lieberman T.D."/>
            <person name="Swanson P.K."/>
            <person name="Smith M."/>
            <person name="Roesemann S."/>
            <person name="Alexander J.E."/>
            <person name="Rich S.A."/>
            <person name="Livny J."/>
            <person name="Vlamakis H."/>
            <person name="Clish C."/>
            <person name="Bullock K."/>
            <person name="Deik A."/>
            <person name="Scott J."/>
            <person name="Pierce K.A."/>
            <person name="Xavier R.J."/>
            <person name="Alm E.J."/>
        </authorList>
    </citation>
    <scope>NUCLEOTIDE SEQUENCE</scope>
    <source>
        <strain evidence="4">BIOML-A409</strain>
    </source>
</reference>
<proteinExistence type="predicted"/>
<dbReference type="PANTHER" id="PTHR36449:SF1">
    <property type="entry name" value="ACETYLTRANSFERASE"/>
    <property type="match status" value="1"/>
</dbReference>
<evidence type="ECO:0000256" key="3">
    <source>
        <dbReference type="ARBA" id="ARBA00023315"/>
    </source>
</evidence>
<dbReference type="Proteomes" id="UP000638311">
    <property type="component" value="Unassembled WGS sequence"/>
</dbReference>
<dbReference type="Gene3D" id="3.40.630.30">
    <property type="match status" value="1"/>
</dbReference>
<dbReference type="GO" id="GO:0016746">
    <property type="term" value="F:acyltransferase activity"/>
    <property type="evidence" value="ECO:0007669"/>
    <property type="project" value="UniProtKB-KW"/>
</dbReference>
<dbReference type="SUPFAM" id="SSF55729">
    <property type="entry name" value="Acyl-CoA N-acyltransferases (Nat)"/>
    <property type="match status" value="1"/>
</dbReference>
<keyword evidence="2" id="KW-0808">Transferase</keyword>
<evidence type="ECO:0000313" key="4">
    <source>
        <dbReference type="EMBL" id="MZU09372.1"/>
    </source>
</evidence>
<accession>A0A6B1XDX5</accession>
<gene>
    <name evidence="4" type="ORF">GUA24_10440</name>
</gene>
<keyword evidence="3" id="KW-0012">Acyltransferase</keyword>